<dbReference type="InterPro" id="IPR029151">
    <property type="entry name" value="Sensor-like_sf"/>
</dbReference>
<dbReference type="Proteomes" id="UP001155380">
    <property type="component" value="Unassembled WGS sequence"/>
</dbReference>
<comment type="catalytic activity">
    <reaction evidence="1 15">
        <text>ATP + protein L-histidine = ADP + protein N-phospho-L-histidine.</text>
        <dbReference type="EC" id="2.7.13.3"/>
    </reaction>
</comment>
<proteinExistence type="predicted"/>
<dbReference type="SUPFAM" id="SSF47384">
    <property type="entry name" value="Homodimeric domain of signal transducing histidine kinase"/>
    <property type="match status" value="1"/>
</dbReference>
<dbReference type="Gene3D" id="6.10.250.3020">
    <property type="match status" value="1"/>
</dbReference>
<dbReference type="Pfam" id="PF00512">
    <property type="entry name" value="HisKA"/>
    <property type="match status" value="1"/>
</dbReference>
<dbReference type="Gene3D" id="3.30.450.20">
    <property type="entry name" value="PAS domain"/>
    <property type="match status" value="2"/>
</dbReference>
<dbReference type="InterPro" id="IPR003661">
    <property type="entry name" value="HisK_dim/P_dom"/>
</dbReference>
<evidence type="ECO:0000256" key="13">
    <source>
        <dbReference type="ARBA" id="ARBA00023136"/>
    </source>
</evidence>
<dbReference type="SUPFAM" id="SSF103190">
    <property type="entry name" value="Sensory domain-like"/>
    <property type="match status" value="1"/>
</dbReference>
<keyword evidence="11" id="KW-1133">Transmembrane helix</keyword>
<dbReference type="PIRSF" id="PIRSF036431">
    <property type="entry name" value="STHK_DctB"/>
    <property type="match status" value="1"/>
</dbReference>
<keyword evidence="10 15" id="KW-0067">ATP-binding</keyword>
<organism evidence="18 19">
    <name type="scientific">Ciceribacter sichuanensis</name>
    <dbReference type="NCBI Taxonomy" id="2949647"/>
    <lineage>
        <taxon>Bacteria</taxon>
        <taxon>Pseudomonadati</taxon>
        <taxon>Pseudomonadota</taxon>
        <taxon>Alphaproteobacteria</taxon>
        <taxon>Hyphomicrobiales</taxon>
        <taxon>Rhizobiaceae</taxon>
        <taxon>Ciceribacter</taxon>
    </lineage>
</organism>
<evidence type="ECO:0000313" key="19">
    <source>
        <dbReference type="Proteomes" id="UP001155380"/>
    </source>
</evidence>
<evidence type="ECO:0000256" key="14">
    <source>
        <dbReference type="ARBA" id="ARBA00059004"/>
    </source>
</evidence>
<dbReference type="InterPro" id="IPR004358">
    <property type="entry name" value="Sig_transdc_His_kin-like_C"/>
</dbReference>
<dbReference type="CDD" id="cd00082">
    <property type="entry name" value="HisKA"/>
    <property type="match status" value="1"/>
</dbReference>
<evidence type="ECO:0000256" key="6">
    <source>
        <dbReference type="ARBA" id="ARBA00022679"/>
    </source>
</evidence>
<keyword evidence="13" id="KW-0472">Membrane</keyword>
<dbReference type="InterPro" id="IPR017055">
    <property type="entry name" value="Sig_transdc_His_kinase_DctB"/>
</dbReference>
<dbReference type="InterPro" id="IPR036097">
    <property type="entry name" value="HisK_dim/P_sf"/>
</dbReference>
<dbReference type="Pfam" id="PF02518">
    <property type="entry name" value="HATPase_c"/>
    <property type="match status" value="1"/>
</dbReference>
<dbReference type="FunFam" id="1.10.287.130:FF:000049">
    <property type="entry name" value="C4-dicarboxylate transport sensor protein DctB"/>
    <property type="match status" value="1"/>
</dbReference>
<keyword evidence="5" id="KW-0597">Phosphoprotein</keyword>
<evidence type="ECO:0000313" key="18">
    <source>
        <dbReference type="EMBL" id="MCO5957193.1"/>
    </source>
</evidence>
<keyword evidence="8 15" id="KW-0547">Nucleotide-binding</keyword>
<accession>A0AAJ1BVZ6</accession>
<comment type="caution">
    <text evidence="18">The sequence shown here is derived from an EMBL/GenBank/DDBJ whole genome shotgun (WGS) entry which is preliminary data.</text>
</comment>
<dbReference type="InterPro" id="IPR003594">
    <property type="entry name" value="HATPase_dom"/>
</dbReference>
<dbReference type="InterPro" id="IPR036890">
    <property type="entry name" value="HATPase_C_sf"/>
</dbReference>
<dbReference type="SMART" id="SM00387">
    <property type="entry name" value="HATPase_c"/>
    <property type="match status" value="1"/>
</dbReference>
<comment type="function">
    <text evidence="14 15">Member of the two-component regulatory system DctB/DctD involved in the transport of C4-dicarboxylates. DctB functions as a membrane-associated protein kinase that phosphorylates DctD in response to environmental signals.</text>
</comment>
<evidence type="ECO:0000256" key="3">
    <source>
        <dbReference type="ARBA" id="ARBA00022475"/>
    </source>
</evidence>
<dbReference type="GO" id="GO:0005524">
    <property type="term" value="F:ATP binding"/>
    <property type="evidence" value="ECO:0007669"/>
    <property type="project" value="UniProtKB-UniRule"/>
</dbReference>
<dbReference type="EMBL" id="JAMXLX010000002">
    <property type="protein sequence ID" value="MCO5957193.1"/>
    <property type="molecule type" value="Genomic_DNA"/>
</dbReference>
<evidence type="ECO:0000256" key="4">
    <source>
        <dbReference type="ARBA" id="ARBA00022519"/>
    </source>
</evidence>
<dbReference type="SUPFAM" id="SSF55874">
    <property type="entry name" value="ATPase domain of HSP90 chaperone/DNA topoisomerase II/histidine kinase"/>
    <property type="match status" value="1"/>
</dbReference>
<dbReference type="GO" id="GO:0000155">
    <property type="term" value="F:phosphorelay sensor kinase activity"/>
    <property type="evidence" value="ECO:0007669"/>
    <property type="project" value="UniProtKB-UniRule"/>
</dbReference>
<evidence type="ECO:0000256" key="2">
    <source>
        <dbReference type="ARBA" id="ARBA00004429"/>
    </source>
</evidence>
<keyword evidence="12 15" id="KW-0902">Two-component regulatory system</keyword>
<dbReference type="GO" id="GO:0005886">
    <property type="term" value="C:plasma membrane"/>
    <property type="evidence" value="ECO:0007669"/>
    <property type="project" value="UniProtKB-SubCell"/>
</dbReference>
<protein>
    <recommendedName>
        <fullName evidence="15">C4-dicarboxylate transport sensor protein</fullName>
        <ecNumber evidence="15">2.7.13.3</ecNumber>
    </recommendedName>
</protein>
<feature type="domain" description="Histidine kinase" evidence="17">
    <location>
        <begin position="393"/>
        <end position="603"/>
    </location>
</feature>
<keyword evidence="7" id="KW-0812">Transmembrane</keyword>
<gene>
    <name evidence="18" type="ORF">NBH21_10455</name>
</gene>
<evidence type="ECO:0000256" key="7">
    <source>
        <dbReference type="ARBA" id="ARBA00022692"/>
    </source>
</evidence>
<evidence type="ECO:0000256" key="15">
    <source>
        <dbReference type="PIRNR" id="PIRNR036431"/>
    </source>
</evidence>
<evidence type="ECO:0000256" key="10">
    <source>
        <dbReference type="ARBA" id="ARBA00022840"/>
    </source>
</evidence>
<dbReference type="PRINTS" id="PR00344">
    <property type="entry name" value="BCTRLSENSOR"/>
</dbReference>
<evidence type="ECO:0000256" key="5">
    <source>
        <dbReference type="ARBA" id="ARBA00022553"/>
    </source>
</evidence>
<dbReference type="Pfam" id="PF02743">
    <property type="entry name" value="dCache_1"/>
    <property type="match status" value="1"/>
</dbReference>
<evidence type="ECO:0000256" key="12">
    <source>
        <dbReference type="ARBA" id="ARBA00023012"/>
    </source>
</evidence>
<dbReference type="Gene3D" id="1.10.287.130">
    <property type="match status" value="1"/>
</dbReference>
<keyword evidence="3 15" id="KW-1003">Cell membrane</keyword>
<dbReference type="PANTHER" id="PTHR43065:SF46">
    <property type="entry name" value="C4-DICARBOXYLATE TRANSPORT SENSOR PROTEIN DCTB"/>
    <property type="match status" value="1"/>
</dbReference>
<evidence type="ECO:0000256" key="1">
    <source>
        <dbReference type="ARBA" id="ARBA00000085"/>
    </source>
</evidence>
<keyword evidence="4 15" id="KW-0997">Cell inner membrane</keyword>
<dbReference type="SMART" id="SM00388">
    <property type="entry name" value="HisKA"/>
    <property type="match status" value="1"/>
</dbReference>
<dbReference type="PANTHER" id="PTHR43065">
    <property type="entry name" value="SENSOR HISTIDINE KINASE"/>
    <property type="match status" value="1"/>
</dbReference>
<evidence type="ECO:0000256" key="11">
    <source>
        <dbReference type="ARBA" id="ARBA00022989"/>
    </source>
</evidence>
<evidence type="ECO:0000256" key="9">
    <source>
        <dbReference type="ARBA" id="ARBA00022777"/>
    </source>
</evidence>
<evidence type="ECO:0000259" key="17">
    <source>
        <dbReference type="PROSITE" id="PS50109"/>
    </source>
</evidence>
<comment type="subcellular location">
    <subcellularLocation>
        <location evidence="2">Cell inner membrane</location>
        <topology evidence="2">Multi-pass membrane protein</topology>
    </subcellularLocation>
</comment>
<dbReference type="InterPro" id="IPR005467">
    <property type="entry name" value="His_kinase_dom"/>
</dbReference>
<keyword evidence="16" id="KW-0175">Coiled coil</keyword>
<feature type="coiled-coil region" evidence="16">
    <location>
        <begin position="336"/>
        <end position="384"/>
    </location>
</feature>
<dbReference type="RefSeq" id="WP_250915562.1">
    <property type="nucleotide sequence ID" value="NZ_JAMXLX010000002.1"/>
</dbReference>
<dbReference type="PROSITE" id="PS50109">
    <property type="entry name" value="HIS_KIN"/>
    <property type="match status" value="1"/>
</dbReference>
<keyword evidence="9 15" id="KW-0418">Kinase</keyword>
<reference evidence="18" key="1">
    <citation type="submission" date="2022-06" db="EMBL/GenBank/DDBJ databases">
        <authorList>
            <person name="Sun Q."/>
        </authorList>
    </citation>
    <scope>NUCLEOTIDE SEQUENCE</scope>
    <source>
        <strain evidence="18">S101</strain>
    </source>
</reference>
<name>A0AAJ1BVZ6_9HYPH</name>
<keyword evidence="6 15" id="KW-0808">Transferase</keyword>
<dbReference type="AlphaFoldDB" id="A0AAJ1BVZ6"/>
<dbReference type="InterPro" id="IPR033479">
    <property type="entry name" value="dCache_1"/>
</dbReference>
<dbReference type="CDD" id="cd12914">
    <property type="entry name" value="PDC1_DGC_like"/>
    <property type="match status" value="1"/>
</dbReference>
<dbReference type="EC" id="2.7.13.3" evidence="15"/>
<sequence>MKDRTVWAVFALVAALILAAGSYYAGRVGREAALVALADDAGNDVALKSALLQAVLERPRSLPLVLADDAELRSALFTGSEGEIAHLNRKLEKLVEDSQAAVIYVIPPNGIAIAASNWQQTDSFIGNDYSFREYFQQAMATGRGEHYALGTVSKRPGLYLSRRVEGSNGKALGVVVVKVEFDGLEKDWGLSGKPTFVTDRNGIVLITSRPEWRFSAITAIPPEKRAAIRESLQFGEASLRMLPIAPPLQAGGRPLVNVNEPAMQKTGRFLALASPVPGTPWSLHLLVPADIALTAGILQGRLQALAGLLPLVGLGALLLFRWQRTRQREAAERAARDELERKVKERTGELSLARDRLETEIEEHHATETRLQKVQQELVQANRLAILGQVAAGVAHEINQPVATIRAYADNAGTFLSRGQSEPAAENLAFIAKLTERIGTITDELKTFARKGRAAAEPVGLKTVVDGALLLLRSRFSGRLDMLHVADIPTDIRVLGSRVRLEQVLINLFQNALEAIAGNADGHIVVRLGESDEGEATIVVSDNGPGIPPEILKGLFTPFNTSKEGGLGLGLVISKDIVGDYGGRIAVDSGPNGTTFTVTLKRA</sequence>
<evidence type="ECO:0000256" key="16">
    <source>
        <dbReference type="SAM" id="Coils"/>
    </source>
</evidence>
<dbReference type="Gene3D" id="3.30.565.10">
    <property type="entry name" value="Histidine kinase-like ATPase, C-terminal domain"/>
    <property type="match status" value="1"/>
</dbReference>
<evidence type="ECO:0000256" key="8">
    <source>
        <dbReference type="ARBA" id="ARBA00022741"/>
    </source>
</evidence>